<accession>A0ABV1R756</accession>
<sequence>MRRAGATASRFAAHKARTREIFHILSGRLEIHTTREVITLEGGDTATIRVDVAHGFVNVGSVVSKLILLILSA</sequence>
<dbReference type="Gene3D" id="2.60.120.10">
    <property type="entry name" value="Jelly Rolls"/>
    <property type="match status" value="1"/>
</dbReference>
<dbReference type="Proteomes" id="UP001432995">
    <property type="component" value="Unassembled WGS sequence"/>
</dbReference>
<organism evidence="2 3">
    <name type="scientific">Methylobacterium brachiatum</name>
    <dbReference type="NCBI Taxonomy" id="269660"/>
    <lineage>
        <taxon>Bacteria</taxon>
        <taxon>Pseudomonadati</taxon>
        <taxon>Pseudomonadota</taxon>
        <taxon>Alphaproteobacteria</taxon>
        <taxon>Hyphomicrobiales</taxon>
        <taxon>Methylobacteriaceae</taxon>
        <taxon>Methylobacterium</taxon>
    </lineage>
</organism>
<keyword evidence="3" id="KW-1185">Reference proteome</keyword>
<dbReference type="InterPro" id="IPR013096">
    <property type="entry name" value="Cupin_2"/>
</dbReference>
<dbReference type="CDD" id="cd02209">
    <property type="entry name" value="cupin_XRE_C"/>
    <property type="match status" value="1"/>
</dbReference>
<evidence type="ECO:0000259" key="1">
    <source>
        <dbReference type="Pfam" id="PF07883"/>
    </source>
</evidence>
<evidence type="ECO:0000313" key="2">
    <source>
        <dbReference type="EMBL" id="MER2290672.1"/>
    </source>
</evidence>
<name>A0ABV1R756_9HYPH</name>
<reference evidence="2" key="1">
    <citation type="submission" date="2024-06" db="EMBL/GenBank/DDBJ databases">
        <authorList>
            <person name="Campbell A.G."/>
        </authorList>
    </citation>
    <scope>NUCLEOTIDE SEQUENCE</scope>
    <source>
        <strain evidence="2">EM17</strain>
    </source>
</reference>
<gene>
    <name evidence="2" type="ORF">ABS770_20665</name>
</gene>
<protein>
    <submittedName>
        <fullName evidence="2">Cupin domain-containing protein</fullName>
    </submittedName>
</protein>
<comment type="caution">
    <text evidence="2">The sequence shown here is derived from an EMBL/GenBank/DDBJ whole genome shotgun (WGS) entry which is preliminary data.</text>
</comment>
<dbReference type="InterPro" id="IPR014710">
    <property type="entry name" value="RmlC-like_jellyroll"/>
</dbReference>
<dbReference type="InterPro" id="IPR011051">
    <property type="entry name" value="RmlC_Cupin_sf"/>
</dbReference>
<evidence type="ECO:0000313" key="3">
    <source>
        <dbReference type="Proteomes" id="UP001432995"/>
    </source>
</evidence>
<dbReference type="EMBL" id="JBELQD010000028">
    <property type="protein sequence ID" value="MER2290672.1"/>
    <property type="molecule type" value="Genomic_DNA"/>
</dbReference>
<proteinExistence type="predicted"/>
<dbReference type="RefSeq" id="WP_350380046.1">
    <property type="nucleotide sequence ID" value="NZ_JBELQD010000028.1"/>
</dbReference>
<dbReference type="SUPFAM" id="SSF51182">
    <property type="entry name" value="RmlC-like cupins"/>
    <property type="match status" value="1"/>
</dbReference>
<dbReference type="Pfam" id="PF07883">
    <property type="entry name" value="Cupin_2"/>
    <property type="match status" value="1"/>
</dbReference>
<feature type="domain" description="Cupin type-2" evidence="1">
    <location>
        <begin position="11"/>
        <end position="67"/>
    </location>
</feature>